<evidence type="ECO:0000256" key="1">
    <source>
        <dbReference type="SAM" id="Phobius"/>
    </source>
</evidence>
<feature type="transmembrane region" description="Helical" evidence="1">
    <location>
        <begin position="122"/>
        <end position="145"/>
    </location>
</feature>
<dbReference type="EMBL" id="ANHZ02000020">
    <property type="protein sequence ID" value="EME35843.1"/>
    <property type="molecule type" value="Genomic_DNA"/>
</dbReference>
<feature type="transmembrane region" description="Helical" evidence="1">
    <location>
        <begin position="45"/>
        <end position="63"/>
    </location>
</feature>
<keyword evidence="1" id="KW-0472">Membrane</keyword>
<name>M2XSP4_9MICC</name>
<proteinExistence type="predicted"/>
<dbReference type="STRING" id="71999.KPaMU14_02825"/>
<keyword evidence="1" id="KW-0812">Transmembrane</keyword>
<organism evidence="2 3">
    <name type="scientific">Kocuria palustris PEL</name>
    <dbReference type="NCBI Taxonomy" id="1236550"/>
    <lineage>
        <taxon>Bacteria</taxon>
        <taxon>Bacillati</taxon>
        <taxon>Actinomycetota</taxon>
        <taxon>Actinomycetes</taxon>
        <taxon>Micrococcales</taxon>
        <taxon>Micrococcaceae</taxon>
        <taxon>Kocuria</taxon>
    </lineage>
</organism>
<feature type="transmembrane region" description="Helical" evidence="1">
    <location>
        <begin position="248"/>
        <end position="270"/>
    </location>
</feature>
<comment type="caution">
    <text evidence="2">The sequence shown here is derived from an EMBL/GenBank/DDBJ whole genome shotgun (WGS) entry which is preliminary data.</text>
</comment>
<dbReference type="Proteomes" id="UP000009877">
    <property type="component" value="Unassembled WGS sequence"/>
</dbReference>
<evidence type="ECO:0000313" key="3">
    <source>
        <dbReference type="Proteomes" id="UP000009877"/>
    </source>
</evidence>
<keyword evidence="3" id="KW-1185">Reference proteome</keyword>
<feature type="transmembrane region" description="Helical" evidence="1">
    <location>
        <begin position="75"/>
        <end position="101"/>
    </location>
</feature>
<dbReference type="RefSeq" id="WP_006215469.1">
    <property type="nucleotide sequence ID" value="NZ_ANHZ02000020.1"/>
</dbReference>
<accession>M2XSP4</accession>
<sequence>MTTSTAHGTQAAPSPVSTARRSPVLAVLRYAAYDLRRNLRMVESLFFVIVLPSALYLMFGALTEFGDFPAGSGNVAGTIAVSMAVYGATLATTSIAGTAAVERSKGWGRLLGLTPMRQAEYAAAKVLVALAIAALPVIVVFIVAALTGADIGPIGTWISTGLITVAASAMFALYGLTFGLLFRSESAVGAASGLLVVLAFFGNLFMPLSGTLLEIAKFTPMYGLKGLASWPQMEGMTTGMNAAQEDSLLGLLVNVLAWTAIFAVTTLLAARRSTARA</sequence>
<evidence type="ECO:0000313" key="2">
    <source>
        <dbReference type="EMBL" id="EME35843.1"/>
    </source>
</evidence>
<feature type="transmembrane region" description="Helical" evidence="1">
    <location>
        <begin position="194"/>
        <end position="213"/>
    </location>
</feature>
<dbReference type="AlphaFoldDB" id="M2XSP4"/>
<gene>
    <name evidence="2" type="ORF">C884_01243</name>
</gene>
<reference evidence="2 3" key="1">
    <citation type="journal article" date="2014" name="Genome Announc.">
        <title>Draft Genome Sequence of Kocuria palustris PEL.</title>
        <authorList>
            <person name="Sharma G."/>
            <person name="Khatri I."/>
            <person name="Subramanian S."/>
        </authorList>
    </citation>
    <scope>NUCLEOTIDE SEQUENCE [LARGE SCALE GENOMIC DNA]</scope>
    <source>
        <strain evidence="2 3">PEL</strain>
    </source>
</reference>
<feature type="transmembrane region" description="Helical" evidence="1">
    <location>
        <begin position="157"/>
        <end position="182"/>
    </location>
</feature>
<protein>
    <submittedName>
        <fullName evidence="2">Membrane protein</fullName>
    </submittedName>
</protein>
<keyword evidence="1" id="KW-1133">Transmembrane helix</keyword>